<evidence type="ECO:0000313" key="5">
    <source>
        <dbReference type="Proteomes" id="UP000476310"/>
    </source>
</evidence>
<name>A0A6G4ABN1_9ACTN</name>
<reference evidence="4" key="1">
    <citation type="submission" date="2020-02" db="EMBL/GenBank/DDBJ databases">
        <title>A new Streptomyces sp. for controlling soil-borne diseases.</title>
        <authorList>
            <person name="Li X."/>
            <person name="Tian Y."/>
            <person name="Gao K."/>
        </authorList>
    </citation>
    <scope>NUCLEOTIDE SEQUENCE [LARGE SCALE GENOMIC DNA]</scope>
    <source>
        <strain evidence="4">0250</strain>
    </source>
</reference>
<dbReference type="PANTHER" id="PTHR43713">
    <property type="entry name" value="GLUTAMATE-1-SEMIALDEHYDE 2,1-AMINOMUTASE"/>
    <property type="match status" value="1"/>
</dbReference>
<keyword evidence="5" id="KW-1185">Reference proteome</keyword>
<accession>A0A6G4ABN1</accession>
<dbReference type="Pfam" id="PF00202">
    <property type="entry name" value="Aminotran_3"/>
    <property type="match status" value="1"/>
</dbReference>
<dbReference type="AlphaFoldDB" id="A0A6G4ABN1"/>
<dbReference type="Gene3D" id="3.90.1150.10">
    <property type="entry name" value="Aspartate Aminotransferase, domain 1"/>
    <property type="match status" value="1"/>
</dbReference>
<keyword evidence="4" id="KW-0808">Transferase</keyword>
<dbReference type="RefSeq" id="WP_164426021.1">
    <property type="nucleotide sequence ID" value="NZ_JAAIKT010000009.1"/>
</dbReference>
<comment type="caution">
    <text evidence="4">The sequence shown here is derived from an EMBL/GenBank/DDBJ whole genome shotgun (WGS) entry which is preliminary data.</text>
</comment>
<dbReference type="SUPFAM" id="SSF53383">
    <property type="entry name" value="PLP-dependent transferases"/>
    <property type="match status" value="1"/>
</dbReference>
<evidence type="ECO:0000313" key="4">
    <source>
        <dbReference type="EMBL" id="NEW70816.1"/>
    </source>
</evidence>
<protein>
    <submittedName>
        <fullName evidence="4">Aspartate aminotransferase family protein</fullName>
    </submittedName>
</protein>
<dbReference type="CDD" id="cd00610">
    <property type="entry name" value="OAT_like"/>
    <property type="match status" value="1"/>
</dbReference>
<dbReference type="Gene3D" id="3.40.640.10">
    <property type="entry name" value="Type I PLP-dependent aspartate aminotransferase-like (Major domain)"/>
    <property type="match status" value="1"/>
</dbReference>
<sequence length="444" mass="47002">MNAESFTGSERYLHRAHQVIPRGVNSSRRAVLRPTPLAFTGARGSRITDVDGNEYVDYVAGYGPMLLGHQPPEVVEAVRTQLAAGVLYGGQHEAEAELAERIVRMVPGAESVLLNVTGSEAVQAALRIARAATGRRKTVKFEGHYHGWIDPMTANGPGSPVGTGPAPRPVIAADHDVVGPEILVCPWNDPQALAGLLAHHGADVAAVIMEPVAVNGGNLWADDGYLATARRLCERHGCLLVFDEVVTGFRLAPGGAQQRTGVTPDLTVLAKALGSGFPISAVAGRAEVMRVAEHTVGHAGTYNGNALSVVAANATLDVLETGQDSLYPRLDRLTGQLADGIERLAARHGAPLQALRAGALIRLHWDAPEPPRTYADTLVGRTAPLRDFSEHMVRNGVHARETGLWYVSAAHTDDDVDRTLAAVDRALTAVSSPPADQRSVATTS</sequence>
<gene>
    <name evidence="4" type="ORF">G4H13_10435</name>
</gene>
<proteinExistence type="inferred from homology"/>
<comment type="similarity">
    <text evidence="3">Belongs to the class-III pyridoxal-phosphate-dependent aminotransferase family.</text>
</comment>
<comment type="cofactor">
    <cofactor evidence="1">
        <name>pyridoxal 5'-phosphate</name>
        <dbReference type="ChEBI" id="CHEBI:597326"/>
    </cofactor>
</comment>
<evidence type="ECO:0000256" key="3">
    <source>
        <dbReference type="RuleBase" id="RU003560"/>
    </source>
</evidence>
<dbReference type="Proteomes" id="UP000476310">
    <property type="component" value="Unassembled WGS sequence"/>
</dbReference>
<dbReference type="InterPro" id="IPR015421">
    <property type="entry name" value="PyrdxlP-dep_Trfase_major"/>
</dbReference>
<evidence type="ECO:0000256" key="2">
    <source>
        <dbReference type="ARBA" id="ARBA00022898"/>
    </source>
</evidence>
<organism evidence="4 5">
    <name type="scientific">Streptomyces rhizosphaericus</name>
    <dbReference type="NCBI Taxonomy" id="114699"/>
    <lineage>
        <taxon>Bacteria</taxon>
        <taxon>Bacillati</taxon>
        <taxon>Actinomycetota</taxon>
        <taxon>Actinomycetes</taxon>
        <taxon>Kitasatosporales</taxon>
        <taxon>Streptomycetaceae</taxon>
        <taxon>Streptomyces</taxon>
        <taxon>Streptomyces violaceusniger group</taxon>
    </lineage>
</organism>
<dbReference type="GO" id="GO:0030170">
    <property type="term" value="F:pyridoxal phosphate binding"/>
    <property type="evidence" value="ECO:0007669"/>
    <property type="project" value="InterPro"/>
</dbReference>
<keyword evidence="4" id="KW-0032">Aminotransferase</keyword>
<dbReference type="InterPro" id="IPR005814">
    <property type="entry name" value="Aminotrans_3"/>
</dbReference>
<dbReference type="InterPro" id="IPR015422">
    <property type="entry name" value="PyrdxlP-dep_Trfase_small"/>
</dbReference>
<dbReference type="PROSITE" id="PS00600">
    <property type="entry name" value="AA_TRANSFER_CLASS_3"/>
    <property type="match status" value="1"/>
</dbReference>
<dbReference type="InterPro" id="IPR015424">
    <property type="entry name" value="PyrdxlP-dep_Trfase"/>
</dbReference>
<evidence type="ECO:0000256" key="1">
    <source>
        <dbReference type="ARBA" id="ARBA00001933"/>
    </source>
</evidence>
<dbReference type="PANTHER" id="PTHR43713:SF3">
    <property type="entry name" value="GLUTAMATE-1-SEMIALDEHYDE 2,1-AMINOMUTASE 1, CHLOROPLASTIC-RELATED"/>
    <property type="match status" value="1"/>
</dbReference>
<dbReference type="EMBL" id="JAAIKT010000009">
    <property type="protein sequence ID" value="NEW70816.1"/>
    <property type="molecule type" value="Genomic_DNA"/>
</dbReference>
<dbReference type="InterPro" id="IPR049704">
    <property type="entry name" value="Aminotrans_3_PPA_site"/>
</dbReference>
<dbReference type="GO" id="GO:0008483">
    <property type="term" value="F:transaminase activity"/>
    <property type="evidence" value="ECO:0007669"/>
    <property type="project" value="UniProtKB-KW"/>
</dbReference>
<keyword evidence="2 3" id="KW-0663">Pyridoxal phosphate</keyword>